<reference evidence="2" key="1">
    <citation type="submission" date="2023-05" db="EMBL/GenBank/DDBJ databases">
        <title>Draft genome of Pseudofrankia sp. BMG5.37.</title>
        <authorList>
            <person name="Gtari M."/>
            <person name="Ghodhbane F."/>
            <person name="Sbissi I."/>
        </authorList>
    </citation>
    <scope>NUCLEOTIDE SEQUENCE [LARGE SCALE GENOMIC DNA]</scope>
    <source>
        <strain evidence="2">BMG 814</strain>
    </source>
</reference>
<evidence type="ECO:0000313" key="1">
    <source>
        <dbReference type="EMBL" id="MDP5183924.1"/>
    </source>
</evidence>
<dbReference type="RefSeq" id="WP_306000529.1">
    <property type="nucleotide sequence ID" value="NZ_JASNFN010000018.1"/>
</dbReference>
<dbReference type="EMBL" id="JASNFN010000018">
    <property type="protein sequence ID" value="MDP5183924.1"/>
    <property type="molecule type" value="Genomic_DNA"/>
</dbReference>
<sequence length="135" mass="14751">MGNPSSGFVVRVEHLPDRSYRLWLQTAGTPLDLGTVQRSRDLYPAAHARVAAHAGVDPESLAAVELDTPRPPYYRQGQAVLVREDDGRLLPGYVVFFAQGGFHLDTPEGIGIYAPEDIDFDPPPGAITYPGRHSE</sequence>
<name>A0ABT9IFK8_9ACTN</name>
<keyword evidence="2" id="KW-1185">Reference proteome</keyword>
<protein>
    <submittedName>
        <fullName evidence="1">Uncharacterized protein</fullName>
    </submittedName>
</protein>
<proteinExistence type="predicted"/>
<comment type="caution">
    <text evidence="1">The sequence shown here is derived from an EMBL/GenBank/DDBJ whole genome shotgun (WGS) entry which is preliminary data.</text>
</comment>
<accession>A0ABT9IFK8</accession>
<evidence type="ECO:0000313" key="2">
    <source>
        <dbReference type="Proteomes" id="UP001233673"/>
    </source>
</evidence>
<organism evidence="1 2">
    <name type="scientific">Blastococcus carthaginiensis</name>
    <dbReference type="NCBI Taxonomy" id="3050034"/>
    <lineage>
        <taxon>Bacteria</taxon>
        <taxon>Bacillati</taxon>
        <taxon>Actinomycetota</taxon>
        <taxon>Actinomycetes</taxon>
        <taxon>Geodermatophilales</taxon>
        <taxon>Geodermatophilaceae</taxon>
        <taxon>Blastococcus</taxon>
    </lineage>
</organism>
<dbReference type="Proteomes" id="UP001233673">
    <property type="component" value="Unassembled WGS sequence"/>
</dbReference>
<gene>
    <name evidence="1" type="ORF">QOZ88_14900</name>
</gene>